<evidence type="ECO:0000313" key="2">
    <source>
        <dbReference type="EMBL" id="NAS21953.1"/>
    </source>
</evidence>
<evidence type="ECO:0000313" key="3">
    <source>
        <dbReference type="Proteomes" id="UP000479526"/>
    </source>
</evidence>
<dbReference type="SUPFAM" id="SSF53335">
    <property type="entry name" value="S-adenosyl-L-methionine-dependent methyltransferases"/>
    <property type="match status" value="1"/>
</dbReference>
<gene>
    <name evidence="2" type="ORF">GT755_09675</name>
</gene>
<reference evidence="2 3" key="1">
    <citation type="submission" date="2020-01" db="EMBL/GenBank/DDBJ databases">
        <title>Herbidospora sp. NEAU-GS84 nov., a novel actinomycete isolated from soil.</title>
        <authorList>
            <person name="Han L."/>
        </authorList>
    </citation>
    <scope>NUCLEOTIDE SEQUENCE [LARGE SCALE GENOMIC DNA]</scope>
    <source>
        <strain evidence="2 3">NEAU-GS84</strain>
    </source>
</reference>
<keyword evidence="3" id="KW-1185">Reference proteome</keyword>
<dbReference type="GO" id="GO:0008168">
    <property type="term" value="F:methyltransferase activity"/>
    <property type="evidence" value="ECO:0007669"/>
    <property type="project" value="UniProtKB-KW"/>
</dbReference>
<dbReference type="AlphaFoldDB" id="A0A7C9N6C5"/>
<comment type="caution">
    <text evidence="2">The sequence shown here is derived from an EMBL/GenBank/DDBJ whole genome shotgun (WGS) entry which is preliminary data.</text>
</comment>
<name>A0A7C9N6C5_9ACTN</name>
<sequence>MILAGEPRPITSVTTEAPAAKEKDVTSEEQAPTGIDPSVPSVARIYDYWLGGKDNFASDRAAADKLLEFVPDAREMCRENRAFLTRAVSLLAGEGVDQFVDIGSGLPTQDNTHQVAQRVNSDARVVYVDNDPIVLVHGRALLEENTNTRVVNGDLRKPGALLADPEVTELIDFSRPVAVLLLSILHFVHDDDEATAIMTEIRSKLAPGSYVVLAHGFPGEMSGDKLESVQAVYAKTAPGGVTGRSRAQIASYFEGMEIIDPGIVPSEAWRPDVPWDVPVDFAKHSVLGVVARVR</sequence>
<proteinExistence type="predicted"/>
<keyword evidence="2" id="KW-0808">Transferase</keyword>
<keyword evidence="2" id="KW-0489">Methyltransferase</keyword>
<dbReference type="InterPro" id="IPR029063">
    <property type="entry name" value="SAM-dependent_MTases_sf"/>
</dbReference>
<dbReference type="Gene3D" id="3.40.50.150">
    <property type="entry name" value="Vaccinia Virus protein VP39"/>
    <property type="match status" value="1"/>
</dbReference>
<organism evidence="2 3">
    <name type="scientific">Herbidospora solisilvae</name>
    <dbReference type="NCBI Taxonomy" id="2696284"/>
    <lineage>
        <taxon>Bacteria</taxon>
        <taxon>Bacillati</taxon>
        <taxon>Actinomycetota</taxon>
        <taxon>Actinomycetes</taxon>
        <taxon>Streptosporangiales</taxon>
        <taxon>Streptosporangiaceae</taxon>
        <taxon>Herbidospora</taxon>
    </lineage>
</organism>
<protein>
    <submittedName>
        <fullName evidence="2">SAM-dependent methyltransferase</fullName>
    </submittedName>
</protein>
<evidence type="ECO:0000256" key="1">
    <source>
        <dbReference type="SAM" id="MobiDB-lite"/>
    </source>
</evidence>
<accession>A0A7C9N6C5</accession>
<dbReference type="InterPro" id="IPR006764">
    <property type="entry name" value="SAM_dep_MeTrfase_SAV2177_type"/>
</dbReference>
<dbReference type="Pfam" id="PF04672">
    <property type="entry name" value="Methyltransf_19"/>
    <property type="match status" value="1"/>
</dbReference>
<dbReference type="GO" id="GO:0032259">
    <property type="term" value="P:methylation"/>
    <property type="evidence" value="ECO:0007669"/>
    <property type="project" value="UniProtKB-KW"/>
</dbReference>
<dbReference type="PIRSF" id="PIRSF017393">
    <property type="entry name" value="MTase_SAV2177"/>
    <property type="match status" value="1"/>
</dbReference>
<feature type="region of interest" description="Disordered" evidence="1">
    <location>
        <begin position="1"/>
        <end position="36"/>
    </location>
</feature>
<dbReference type="Proteomes" id="UP000479526">
    <property type="component" value="Unassembled WGS sequence"/>
</dbReference>
<dbReference type="EMBL" id="WXEW01000003">
    <property type="protein sequence ID" value="NAS21953.1"/>
    <property type="molecule type" value="Genomic_DNA"/>
</dbReference>